<sequence length="962" mass="104713">MAASRRHQHQALALLACACLLAGAASGGRVDVEDMLMMDRFRAWQAAYNRSYVTAAERLRRFEVYRQNMELIEATNRLGLSYTLGETPFTDLTSEEFLAMYTMPPGVWERESGRHQQLITTRAGPVPRAAAAPVGTGTTRTSTSPKAWTGGPRARCWAFATVATTESLHKIKTGQLVSLSEQELVDCVYPAGKGCDGGNAVIAMEWVIKNGGLTTETDYPYENRAGKCKVDKTRNHVVKISDWDCVDENNEVAMEAAVAQQPIAVGVHADPIQQHYKGGVYRGPCDPEKRDHAVTVVGYGAEPGGLKYWIVKNSWGGDWGEKGYFRIERGAKDKRGACGIAMTPCYPLIPLDVNVPESVDWRTKGAVTPVKSQGHCSSCWAFAAVATIEGLHKIKTGQLVSLGAGALGLRVPARRRSLQRRAFTTEADYPYEARKGNCKLGKTHDHAVKISGREMVDHNNEAALEVATAQQPGGVLMNSTPLQHYWSGVFHGACKSKKINHAVTVVGYGADEPGGRKHWIVKNSWSDKWGDKGYFHIERRIKDKRGACGIATSPSFPVIASSRSLALALLCASLLSADAAASSPAGDMLMTDRFHAWRAAYNRTYATATEQQHRFEVYRRNVEYIEATNRRGGLSYQLGENQFTDLTSDEFLAAYTMPPGQALAAREAVTRAGLVVAEGGRRNGSYSGDAFGQIPYGVDWRISGAVTPVKHQMSCGSCWAFAAVASIESLYKLRTGRLISLSEQELVDCASPPNYGCAGGAPESAMWWVASNGGLATAWEYPYESTQGQCRRGRIRVGGIRGGAAVEPYSEAALERAVARQPVVVSINGATAAFQHYKSGVLSDACDAGANHAVTVVGYGADPVHGLYWIVKNSWGDAWGEGGYMRMKRRVGAREGICGIASMPYYPRSGKGGEVYTSACMYTSEPRLIMDRMLVTPFLSKFSMFLFKSKLLGIQKSSIIRI</sequence>
<feature type="domain" description="Cathepsin propeptide inhibitor" evidence="11">
    <location>
        <begin position="41"/>
        <end position="97"/>
    </location>
</feature>
<evidence type="ECO:0000256" key="6">
    <source>
        <dbReference type="ARBA" id="ARBA00023145"/>
    </source>
</evidence>
<keyword evidence="5" id="KW-0788">Thiol protease</keyword>
<evidence type="ECO:0000313" key="13">
    <source>
        <dbReference type="Proteomes" id="UP001341281"/>
    </source>
</evidence>
<dbReference type="InterPro" id="IPR013128">
    <property type="entry name" value="Peptidase_C1A"/>
</dbReference>
<dbReference type="EMBL" id="CP144747">
    <property type="protein sequence ID" value="WVZ66574.1"/>
    <property type="molecule type" value="Genomic_DNA"/>
</dbReference>
<keyword evidence="2" id="KW-0645">Protease</keyword>
<evidence type="ECO:0000256" key="9">
    <source>
        <dbReference type="SAM" id="SignalP"/>
    </source>
</evidence>
<dbReference type="PRINTS" id="PR00705">
    <property type="entry name" value="PAPAIN"/>
</dbReference>
<gene>
    <name evidence="12" type="ORF">U9M48_015776</name>
</gene>
<proteinExistence type="inferred from homology"/>
<feature type="domain" description="Peptidase C1A papain C-terminal" evidence="10">
    <location>
        <begin position="136"/>
        <end position="348"/>
    </location>
</feature>
<evidence type="ECO:0000256" key="7">
    <source>
        <dbReference type="ARBA" id="ARBA00023157"/>
    </source>
</evidence>
<evidence type="ECO:0008006" key="14">
    <source>
        <dbReference type="Google" id="ProtNLM"/>
    </source>
</evidence>
<evidence type="ECO:0000256" key="2">
    <source>
        <dbReference type="ARBA" id="ARBA00022670"/>
    </source>
</evidence>
<evidence type="ECO:0000259" key="10">
    <source>
        <dbReference type="SMART" id="SM00645"/>
    </source>
</evidence>
<protein>
    <recommendedName>
        <fullName evidence="14">Cysteine protease</fullName>
    </recommendedName>
</protein>
<feature type="signal peptide" evidence="9">
    <location>
        <begin position="1"/>
        <end position="27"/>
    </location>
</feature>
<dbReference type="InterPro" id="IPR000169">
    <property type="entry name" value="Pept_cys_AS"/>
</dbReference>
<name>A0AAQ3T5Z7_PASNO</name>
<feature type="domain" description="Peptidase C1A papain C-terminal" evidence="10">
    <location>
        <begin position="694"/>
        <end position="908"/>
    </location>
</feature>
<dbReference type="PANTHER" id="PTHR12411">
    <property type="entry name" value="CYSTEINE PROTEASE FAMILY C1-RELATED"/>
    <property type="match status" value="1"/>
</dbReference>
<dbReference type="Gene3D" id="3.90.70.10">
    <property type="entry name" value="Cysteine proteinases"/>
    <property type="match status" value="4"/>
</dbReference>
<evidence type="ECO:0000256" key="8">
    <source>
        <dbReference type="SAM" id="MobiDB-lite"/>
    </source>
</evidence>
<keyword evidence="4" id="KW-0378">Hydrolase</keyword>
<dbReference type="SMART" id="SM00848">
    <property type="entry name" value="Inhibitor_I29"/>
    <property type="match status" value="2"/>
</dbReference>
<dbReference type="PROSITE" id="PS00639">
    <property type="entry name" value="THIOL_PROTEASE_HIS"/>
    <property type="match status" value="2"/>
</dbReference>
<keyword evidence="6" id="KW-0865">Zymogen</keyword>
<feature type="region of interest" description="Disordered" evidence="8">
    <location>
        <begin position="125"/>
        <end position="149"/>
    </location>
</feature>
<evidence type="ECO:0000256" key="3">
    <source>
        <dbReference type="ARBA" id="ARBA00022729"/>
    </source>
</evidence>
<dbReference type="InterPro" id="IPR039417">
    <property type="entry name" value="Peptidase_C1A_papain-like"/>
</dbReference>
<comment type="similarity">
    <text evidence="1">Belongs to the peptidase C1 family.</text>
</comment>
<reference evidence="12 13" key="1">
    <citation type="submission" date="2024-02" db="EMBL/GenBank/DDBJ databases">
        <title>High-quality chromosome-scale genome assembly of Pensacola bahiagrass (Paspalum notatum Flugge var. saurae).</title>
        <authorList>
            <person name="Vega J.M."/>
            <person name="Podio M."/>
            <person name="Orjuela J."/>
            <person name="Siena L.A."/>
            <person name="Pessino S.C."/>
            <person name="Combes M.C."/>
            <person name="Mariac C."/>
            <person name="Albertini E."/>
            <person name="Pupilli F."/>
            <person name="Ortiz J.P.A."/>
            <person name="Leblanc O."/>
        </authorList>
    </citation>
    <scope>NUCLEOTIDE SEQUENCE [LARGE SCALE GENOMIC DNA]</scope>
    <source>
        <strain evidence="12">R1</strain>
        <tissue evidence="12">Leaf</tissue>
    </source>
</reference>
<dbReference type="CDD" id="cd02248">
    <property type="entry name" value="Peptidase_C1A"/>
    <property type="match status" value="3"/>
</dbReference>
<dbReference type="GO" id="GO:0006508">
    <property type="term" value="P:proteolysis"/>
    <property type="evidence" value="ECO:0007669"/>
    <property type="project" value="UniProtKB-KW"/>
</dbReference>
<keyword evidence="13" id="KW-1185">Reference proteome</keyword>
<evidence type="ECO:0000256" key="1">
    <source>
        <dbReference type="ARBA" id="ARBA00008455"/>
    </source>
</evidence>
<feature type="domain" description="Peptidase C1A papain C-terminal" evidence="10">
    <location>
        <begin position="355"/>
        <end position="558"/>
    </location>
</feature>
<dbReference type="InterPro" id="IPR013201">
    <property type="entry name" value="Prot_inhib_I29"/>
</dbReference>
<evidence type="ECO:0000259" key="11">
    <source>
        <dbReference type="SMART" id="SM00848"/>
    </source>
</evidence>
<dbReference type="PROSITE" id="PS51257">
    <property type="entry name" value="PROKAR_LIPOPROTEIN"/>
    <property type="match status" value="1"/>
</dbReference>
<dbReference type="Pfam" id="PF00112">
    <property type="entry name" value="Peptidase_C1"/>
    <property type="match status" value="3"/>
</dbReference>
<dbReference type="SMART" id="SM00645">
    <property type="entry name" value="Pept_C1"/>
    <property type="match status" value="3"/>
</dbReference>
<dbReference type="AlphaFoldDB" id="A0AAQ3T5Z7"/>
<dbReference type="FunFam" id="3.90.70.10:FF:000204">
    <property type="entry name" value="Papain"/>
    <property type="match status" value="1"/>
</dbReference>
<feature type="chain" id="PRO_5042978971" description="Cysteine protease" evidence="9">
    <location>
        <begin position="28"/>
        <end position="962"/>
    </location>
</feature>
<dbReference type="GO" id="GO:0008234">
    <property type="term" value="F:cysteine-type peptidase activity"/>
    <property type="evidence" value="ECO:0007669"/>
    <property type="project" value="UniProtKB-KW"/>
</dbReference>
<dbReference type="SUPFAM" id="SSF54001">
    <property type="entry name" value="Cysteine proteinases"/>
    <property type="match status" value="3"/>
</dbReference>
<evidence type="ECO:0000256" key="5">
    <source>
        <dbReference type="ARBA" id="ARBA00022807"/>
    </source>
</evidence>
<dbReference type="Proteomes" id="UP001341281">
    <property type="component" value="Chromosome 03"/>
</dbReference>
<keyword evidence="7" id="KW-1015">Disulfide bond</keyword>
<evidence type="ECO:0000313" key="12">
    <source>
        <dbReference type="EMBL" id="WVZ66574.1"/>
    </source>
</evidence>
<feature type="domain" description="Cathepsin propeptide inhibitor" evidence="11">
    <location>
        <begin position="594"/>
        <end position="651"/>
    </location>
</feature>
<keyword evidence="3 9" id="KW-0732">Signal</keyword>
<accession>A0AAQ3T5Z7</accession>
<feature type="compositionally biased region" description="Low complexity" evidence="8">
    <location>
        <begin position="125"/>
        <end position="141"/>
    </location>
</feature>
<dbReference type="PROSITE" id="PS00139">
    <property type="entry name" value="THIOL_PROTEASE_CYS"/>
    <property type="match status" value="1"/>
</dbReference>
<dbReference type="Pfam" id="PF08246">
    <property type="entry name" value="Inhibitor_I29"/>
    <property type="match status" value="2"/>
</dbReference>
<dbReference type="PROSITE" id="PS00640">
    <property type="entry name" value="THIOL_PROTEASE_ASN"/>
    <property type="match status" value="3"/>
</dbReference>
<evidence type="ECO:0000256" key="4">
    <source>
        <dbReference type="ARBA" id="ARBA00022801"/>
    </source>
</evidence>
<dbReference type="InterPro" id="IPR025660">
    <property type="entry name" value="Pept_his_AS"/>
</dbReference>
<dbReference type="FunFam" id="3.90.70.10:FF:000067">
    <property type="entry name" value="Senescence-specific cysteine protease"/>
    <property type="match status" value="1"/>
</dbReference>
<organism evidence="12 13">
    <name type="scientific">Paspalum notatum var. saurae</name>
    <dbReference type="NCBI Taxonomy" id="547442"/>
    <lineage>
        <taxon>Eukaryota</taxon>
        <taxon>Viridiplantae</taxon>
        <taxon>Streptophyta</taxon>
        <taxon>Embryophyta</taxon>
        <taxon>Tracheophyta</taxon>
        <taxon>Spermatophyta</taxon>
        <taxon>Magnoliopsida</taxon>
        <taxon>Liliopsida</taxon>
        <taxon>Poales</taxon>
        <taxon>Poaceae</taxon>
        <taxon>PACMAD clade</taxon>
        <taxon>Panicoideae</taxon>
        <taxon>Andropogonodae</taxon>
        <taxon>Paspaleae</taxon>
        <taxon>Paspalinae</taxon>
        <taxon>Paspalum</taxon>
    </lineage>
</organism>
<dbReference type="InterPro" id="IPR000668">
    <property type="entry name" value="Peptidase_C1A_C"/>
</dbReference>
<dbReference type="InterPro" id="IPR025661">
    <property type="entry name" value="Pept_asp_AS"/>
</dbReference>
<dbReference type="InterPro" id="IPR038765">
    <property type="entry name" value="Papain-like_cys_pep_sf"/>
</dbReference>